<comment type="caution">
    <text evidence="7">The sequence shown here is derived from an EMBL/GenBank/DDBJ whole genome shotgun (WGS) entry which is preliminary data.</text>
</comment>
<evidence type="ECO:0000256" key="1">
    <source>
        <dbReference type="ARBA" id="ARBA00022723"/>
    </source>
</evidence>
<keyword evidence="2 4" id="KW-0863">Zinc-finger</keyword>
<sequence>MVARKSLPTCFLRRPALTPLQNKQLQAAALASADRLIKKAQLQNGTVQWSLSTQEANFKVFRGTHPTAPQTSTLHCGTVDLMGTLDEFIDLFSPQEFADGNFTRFNRLLNDHVSLYTVVEPEANQPRRMVNVVWQVYDSPTANLVQNQKRDACVLECQREMYSRGQRIWVYSLESIGMDCCPDLQPSLGYIRIQNHGSGFVVREMAAGYLQVTFINHVDQNVGGSEWMYNNAKQWFTDVAMKRQTKALLDLQVFMRENRLSRTPFIATFHMTSKSSVRACFLCAKRFGPLARKINCQKCGEVLCSGCIHVWNVRVRQVQTKANVCAQCSMGDPVQATSPVKSTKSLPSASAVLSSSSQRELESFLKTSHEPYSLHRHEPTPETSNDDVLSTVTSGFDEQLTVGFDEQLSVFDLRAQLENDNDGFDDDNESDVLSTATTSLFDVNKPLFDLRQRHNDFDDSLSSVMMTNTNSKVFATQSTVSMFDEEQALDSIFADREAMASSVPIVVLSDRSMALTNTTTTLTDQFLMTSTSSLFDEAAYLSQVFNKSKPASSSAMASNRDEHRKASSNSAASVLDGVRREQQQQPQTRSRSMKPRPFGDASPTNSTRKVMLTRLMEQQPHGPPPTKHGIVLKSKGSGN</sequence>
<dbReference type="GO" id="GO:0008270">
    <property type="term" value="F:zinc ion binding"/>
    <property type="evidence" value="ECO:0007669"/>
    <property type="project" value="UniProtKB-KW"/>
</dbReference>
<evidence type="ECO:0000313" key="7">
    <source>
        <dbReference type="EMBL" id="KAF0736168.1"/>
    </source>
</evidence>
<feature type="region of interest" description="Disordered" evidence="5">
    <location>
        <begin position="549"/>
        <end position="639"/>
    </location>
</feature>
<protein>
    <recommendedName>
        <fullName evidence="6">FYVE-type domain-containing protein</fullName>
    </recommendedName>
</protein>
<dbReference type="AlphaFoldDB" id="A0A6G0X7X2"/>
<reference evidence="7 8" key="1">
    <citation type="submission" date="2019-07" db="EMBL/GenBank/DDBJ databases">
        <title>Genomics analysis of Aphanomyces spp. identifies a new class of oomycete effector associated with host adaptation.</title>
        <authorList>
            <person name="Gaulin E."/>
        </authorList>
    </citation>
    <scope>NUCLEOTIDE SEQUENCE [LARGE SCALE GENOMIC DNA]</scope>
    <source>
        <strain evidence="7 8">ATCC 201684</strain>
    </source>
</reference>
<dbReference type="Gene3D" id="3.30.40.10">
    <property type="entry name" value="Zinc/RING finger domain, C3HC4 (zinc finger)"/>
    <property type="match status" value="1"/>
</dbReference>
<dbReference type="PANTHER" id="PTHR13510:SF44">
    <property type="entry name" value="RABENOSYN-5"/>
    <property type="match status" value="1"/>
</dbReference>
<dbReference type="Gene3D" id="3.30.530.20">
    <property type="match status" value="1"/>
</dbReference>
<name>A0A6G0X7X2_9STRA</name>
<dbReference type="InterPro" id="IPR011011">
    <property type="entry name" value="Znf_FYVE_PHD"/>
</dbReference>
<dbReference type="VEuPathDB" id="FungiDB:AeMF1_020562"/>
<evidence type="ECO:0000256" key="3">
    <source>
        <dbReference type="ARBA" id="ARBA00022833"/>
    </source>
</evidence>
<evidence type="ECO:0000256" key="5">
    <source>
        <dbReference type="SAM" id="MobiDB-lite"/>
    </source>
</evidence>
<organism evidence="7 8">
    <name type="scientific">Aphanomyces euteiches</name>
    <dbReference type="NCBI Taxonomy" id="100861"/>
    <lineage>
        <taxon>Eukaryota</taxon>
        <taxon>Sar</taxon>
        <taxon>Stramenopiles</taxon>
        <taxon>Oomycota</taxon>
        <taxon>Saprolegniomycetes</taxon>
        <taxon>Saprolegniales</taxon>
        <taxon>Verrucalvaceae</taxon>
        <taxon>Aphanomyces</taxon>
    </lineage>
</organism>
<dbReference type="SUPFAM" id="SSF55961">
    <property type="entry name" value="Bet v1-like"/>
    <property type="match status" value="1"/>
</dbReference>
<dbReference type="InterPro" id="IPR000306">
    <property type="entry name" value="Znf_FYVE"/>
</dbReference>
<keyword evidence="3" id="KW-0862">Zinc</keyword>
<dbReference type="InterPro" id="IPR023393">
    <property type="entry name" value="START-like_dom_sf"/>
</dbReference>
<dbReference type="Pfam" id="PF01363">
    <property type="entry name" value="FYVE"/>
    <property type="match status" value="1"/>
</dbReference>
<evidence type="ECO:0000256" key="2">
    <source>
        <dbReference type="ARBA" id="ARBA00022771"/>
    </source>
</evidence>
<dbReference type="InterPro" id="IPR052727">
    <property type="entry name" value="Rab4/Rab5_effector"/>
</dbReference>
<dbReference type="PROSITE" id="PS50178">
    <property type="entry name" value="ZF_FYVE"/>
    <property type="match status" value="1"/>
</dbReference>
<feature type="domain" description="FYVE-type" evidence="6">
    <location>
        <begin position="274"/>
        <end position="328"/>
    </location>
</feature>
<evidence type="ECO:0000259" key="6">
    <source>
        <dbReference type="PROSITE" id="PS50178"/>
    </source>
</evidence>
<dbReference type="SUPFAM" id="SSF57903">
    <property type="entry name" value="FYVE/PHD zinc finger"/>
    <property type="match status" value="1"/>
</dbReference>
<dbReference type="InterPro" id="IPR013083">
    <property type="entry name" value="Znf_RING/FYVE/PHD"/>
</dbReference>
<keyword evidence="8" id="KW-1185">Reference proteome</keyword>
<evidence type="ECO:0000256" key="4">
    <source>
        <dbReference type="PROSITE-ProRule" id="PRU00091"/>
    </source>
</evidence>
<dbReference type="SMART" id="SM00064">
    <property type="entry name" value="FYVE"/>
    <property type="match status" value="1"/>
</dbReference>
<keyword evidence="1" id="KW-0479">Metal-binding</keyword>
<proteinExistence type="predicted"/>
<dbReference type="EMBL" id="VJMJ01000089">
    <property type="protein sequence ID" value="KAF0736168.1"/>
    <property type="molecule type" value="Genomic_DNA"/>
</dbReference>
<dbReference type="PANTHER" id="PTHR13510">
    <property type="entry name" value="FYVE-FINGER-CONTAINING RAB5 EFFECTOR PROTEIN RABENOSYN-5-RELATED"/>
    <property type="match status" value="1"/>
</dbReference>
<accession>A0A6G0X7X2</accession>
<evidence type="ECO:0000313" key="8">
    <source>
        <dbReference type="Proteomes" id="UP000481153"/>
    </source>
</evidence>
<gene>
    <name evidence="7" type="ORF">Ae201684_007191</name>
</gene>
<dbReference type="InterPro" id="IPR017455">
    <property type="entry name" value="Znf_FYVE-rel"/>
</dbReference>
<dbReference type="Proteomes" id="UP000481153">
    <property type="component" value="Unassembled WGS sequence"/>
</dbReference>